<reference evidence="1 2" key="1">
    <citation type="submission" date="2024-06" db="EMBL/GenBank/DDBJ databases">
        <title>Genomic Encyclopedia of Type Strains, Phase IV (KMG-IV): sequencing the most valuable type-strain genomes for metagenomic binning, comparative biology and taxonomic classification.</title>
        <authorList>
            <person name="Goeker M."/>
        </authorList>
    </citation>
    <scope>NUCLEOTIDE SEQUENCE [LARGE SCALE GENOMIC DNA]</scope>
    <source>
        <strain evidence="1 2">DSM 105042</strain>
    </source>
</reference>
<sequence>MAVTDHFQLPLPDEADNVDQEFYRLQLVWAMVDLILFELSQAVANRAAKVHEHPMTDISGLVEALAEKMSADVSFSLDDLDDVEGATDAATNYLLVKGPDGKYRPSSAAAALGSHQHAAGDILGLTEQINAVVANLRDDAPAALDTLKELAAALNNDPNFATSMATLIGQKFDKLGGTISGNLTVLGASVLAGRPTVQGDRIYVGPDGAFMYTNGSPYGPVWEAWGSSSAYSAINARIEARAAAYAADKVTSDTLENRAVAWANDRVSKIAIRRVSKGVITYSSGQPQEKPAPAGAVLTGITYSNNATDLAFHYHFLQLYDPVRGWIGMQG</sequence>
<evidence type="ECO:0000313" key="2">
    <source>
        <dbReference type="Proteomes" id="UP001549031"/>
    </source>
</evidence>
<dbReference type="Proteomes" id="UP001549031">
    <property type="component" value="Unassembled WGS sequence"/>
</dbReference>
<name>A0ABV2H1Z0_9HYPH</name>
<evidence type="ECO:0000313" key="1">
    <source>
        <dbReference type="EMBL" id="MET3584560.1"/>
    </source>
</evidence>
<accession>A0ABV2H1Z0</accession>
<organism evidence="1 2">
    <name type="scientific">Pseudorhizobium tarimense</name>
    <dbReference type="NCBI Taxonomy" id="1079109"/>
    <lineage>
        <taxon>Bacteria</taxon>
        <taxon>Pseudomonadati</taxon>
        <taxon>Pseudomonadota</taxon>
        <taxon>Alphaproteobacteria</taxon>
        <taxon>Hyphomicrobiales</taxon>
        <taxon>Rhizobiaceae</taxon>
        <taxon>Rhizobium/Agrobacterium group</taxon>
        <taxon>Pseudorhizobium</taxon>
    </lineage>
</organism>
<keyword evidence="2" id="KW-1185">Reference proteome</keyword>
<comment type="caution">
    <text evidence="1">The sequence shown here is derived from an EMBL/GenBank/DDBJ whole genome shotgun (WGS) entry which is preliminary data.</text>
</comment>
<gene>
    <name evidence="1" type="ORF">ABID21_000655</name>
</gene>
<protein>
    <submittedName>
        <fullName evidence="1">Uncharacterized protein</fullName>
    </submittedName>
</protein>
<dbReference type="EMBL" id="JBEPLJ010000002">
    <property type="protein sequence ID" value="MET3584560.1"/>
    <property type="molecule type" value="Genomic_DNA"/>
</dbReference>
<proteinExistence type="predicted"/>
<dbReference type="RefSeq" id="WP_247242562.1">
    <property type="nucleotide sequence ID" value="NZ_JALJRA010000002.1"/>
</dbReference>